<keyword evidence="3" id="KW-1185">Reference proteome</keyword>
<dbReference type="EMBL" id="FOBV01000011">
    <property type="protein sequence ID" value="SEN01089.1"/>
    <property type="molecule type" value="Genomic_DNA"/>
</dbReference>
<gene>
    <name evidence="2" type="ORF">SAMN05421856_11164</name>
</gene>
<accession>A0A1H8D1N9</accession>
<protein>
    <submittedName>
        <fullName evidence="2">Uncharacterized protein</fullName>
    </submittedName>
</protein>
<proteinExistence type="predicted"/>
<dbReference type="STRING" id="295069.SAMN05421856_11164"/>
<dbReference type="Proteomes" id="UP000199450">
    <property type="component" value="Unassembled WGS sequence"/>
</dbReference>
<evidence type="ECO:0000313" key="2">
    <source>
        <dbReference type="EMBL" id="SEN01089.1"/>
    </source>
</evidence>
<sequence>MKTGRDTNTESRSTPTNIRRPVIKKSETPKDFSAEVRQYKADGTKKVKDNTQVVPQINAPVTNVFTGGSLGAFLKQRNINYPKFNVSIEFLGIFDTVISQILEKKELLTRQEIL</sequence>
<reference evidence="3" key="1">
    <citation type="submission" date="2016-10" db="EMBL/GenBank/DDBJ databases">
        <authorList>
            <person name="Varghese N."/>
            <person name="Submissions S."/>
        </authorList>
    </citation>
    <scope>NUCLEOTIDE SEQUENCE [LARGE SCALE GENOMIC DNA]</scope>
    <source>
        <strain evidence="3">DSM 17453</strain>
    </source>
</reference>
<feature type="region of interest" description="Disordered" evidence="1">
    <location>
        <begin position="1"/>
        <end position="29"/>
    </location>
</feature>
<evidence type="ECO:0000313" key="3">
    <source>
        <dbReference type="Proteomes" id="UP000199450"/>
    </source>
</evidence>
<organism evidence="2 3">
    <name type="scientific">Chryseobacterium taichungense</name>
    <dbReference type="NCBI Taxonomy" id="295069"/>
    <lineage>
        <taxon>Bacteria</taxon>
        <taxon>Pseudomonadati</taxon>
        <taxon>Bacteroidota</taxon>
        <taxon>Flavobacteriia</taxon>
        <taxon>Flavobacteriales</taxon>
        <taxon>Weeksellaceae</taxon>
        <taxon>Chryseobacterium group</taxon>
        <taxon>Chryseobacterium</taxon>
    </lineage>
</organism>
<dbReference type="AlphaFoldDB" id="A0A1H8D1N9"/>
<name>A0A1H8D1N9_9FLAO</name>
<evidence type="ECO:0000256" key="1">
    <source>
        <dbReference type="SAM" id="MobiDB-lite"/>
    </source>
</evidence>